<proteinExistence type="inferred from homology"/>
<keyword evidence="7" id="KW-0732">Signal</keyword>
<keyword evidence="10" id="KW-1185">Reference proteome</keyword>
<dbReference type="Proteomes" id="UP000198651">
    <property type="component" value="Chromosome I"/>
</dbReference>
<evidence type="ECO:0000256" key="5">
    <source>
        <dbReference type="ARBA" id="ARBA00023235"/>
    </source>
</evidence>
<dbReference type="STRING" id="1561003.Ark11_1096"/>
<dbReference type="PROSITE" id="PS01096">
    <property type="entry name" value="PPIC_PPIASE_1"/>
    <property type="match status" value="1"/>
</dbReference>
<evidence type="ECO:0000256" key="2">
    <source>
        <dbReference type="ARBA" id="ARBA00007656"/>
    </source>
</evidence>
<dbReference type="EC" id="5.2.1.8" evidence="3"/>
<evidence type="ECO:0000256" key="7">
    <source>
        <dbReference type="SAM" id="SignalP"/>
    </source>
</evidence>
<dbReference type="InterPro" id="IPR023058">
    <property type="entry name" value="PPIase_PpiC_CS"/>
</dbReference>
<dbReference type="GO" id="GO:0003755">
    <property type="term" value="F:peptidyl-prolyl cis-trans isomerase activity"/>
    <property type="evidence" value="ECO:0007669"/>
    <property type="project" value="UniProtKB-KW"/>
</dbReference>
<dbReference type="InterPro" id="IPR050245">
    <property type="entry name" value="PrsA_foldase"/>
</dbReference>
<dbReference type="Pfam" id="PF00639">
    <property type="entry name" value="Rotamase"/>
    <property type="match status" value="1"/>
</dbReference>
<evidence type="ECO:0000256" key="6">
    <source>
        <dbReference type="PROSITE-ProRule" id="PRU00278"/>
    </source>
</evidence>
<comment type="similarity">
    <text evidence="2">Belongs to the PpiC/parvulin rotamase family.</text>
</comment>
<dbReference type="EMBL" id="LN906597">
    <property type="protein sequence ID" value="CUT17909.1"/>
    <property type="molecule type" value="Genomic_DNA"/>
</dbReference>
<evidence type="ECO:0000256" key="3">
    <source>
        <dbReference type="ARBA" id="ARBA00013194"/>
    </source>
</evidence>
<dbReference type="RefSeq" id="WP_092343850.1">
    <property type="nucleotide sequence ID" value="NZ_LN906597.1"/>
</dbReference>
<sequence length="264" mass="29307">MKNKFLVAAVLGSMVFGAVAALPPGAVAVVNGEPISKSVLDFLMSQAPSGYLKNSKNAEEVRSHVKEQLIRASVIVQEARKHGFQNRSDVKIAQNLAEQDVIVRAFVKDYMDSHKPTESQLRESYGKMKANMNGKEIHLHHILLSTEKEAKMVSAKLAKGAKFEDLAKRYSKDTVSKPKGGDLGWSSPAVYVKPFADSAESLKDGMTSVPVKTQFGWHIIRRDSSRDAKVPEFDAVKSQLEQMFIQEELQKYVESLRKSAKVDE</sequence>
<dbReference type="AlphaFoldDB" id="A0A0S4M2A8"/>
<dbReference type="InterPro" id="IPR046357">
    <property type="entry name" value="PPIase_dom_sf"/>
</dbReference>
<dbReference type="InterPro" id="IPR000297">
    <property type="entry name" value="PPIase_PpiC"/>
</dbReference>
<dbReference type="OrthoDB" id="14196at2"/>
<feature type="domain" description="PpiC" evidence="8">
    <location>
        <begin position="134"/>
        <end position="224"/>
    </location>
</feature>
<dbReference type="Gene3D" id="1.10.4030.10">
    <property type="entry name" value="Porin chaperone SurA, peptide-binding domain"/>
    <property type="match status" value="1"/>
</dbReference>
<organism evidence="9 10">
    <name type="scientific">Candidatus Ichthyocystis hellenicum</name>
    <dbReference type="NCBI Taxonomy" id="1561003"/>
    <lineage>
        <taxon>Bacteria</taxon>
        <taxon>Pseudomonadati</taxon>
        <taxon>Pseudomonadota</taxon>
        <taxon>Betaproteobacteria</taxon>
        <taxon>Burkholderiales</taxon>
        <taxon>Candidatus Ichthyocystis</taxon>
    </lineage>
</organism>
<protein>
    <recommendedName>
        <fullName evidence="3">peptidylprolyl isomerase</fullName>
        <ecNumber evidence="3">5.2.1.8</ecNumber>
    </recommendedName>
</protein>
<dbReference type="SUPFAM" id="SSF109998">
    <property type="entry name" value="Triger factor/SurA peptide-binding domain-like"/>
    <property type="match status" value="1"/>
</dbReference>
<keyword evidence="4 6" id="KW-0697">Rotamase</keyword>
<evidence type="ECO:0000313" key="10">
    <source>
        <dbReference type="Proteomes" id="UP000198651"/>
    </source>
</evidence>
<gene>
    <name evidence="9" type="ORF">Ark11_1096</name>
</gene>
<dbReference type="PANTHER" id="PTHR47245">
    <property type="entry name" value="PEPTIDYLPROLYL ISOMERASE"/>
    <property type="match status" value="1"/>
</dbReference>
<dbReference type="InterPro" id="IPR027304">
    <property type="entry name" value="Trigger_fact/SurA_dom_sf"/>
</dbReference>
<feature type="signal peptide" evidence="7">
    <location>
        <begin position="1"/>
        <end position="20"/>
    </location>
</feature>
<evidence type="ECO:0000256" key="1">
    <source>
        <dbReference type="ARBA" id="ARBA00000971"/>
    </source>
</evidence>
<name>A0A0S4M2A8_9BURK</name>
<feature type="chain" id="PRO_5007785944" description="peptidylprolyl isomerase" evidence="7">
    <location>
        <begin position="21"/>
        <end position="264"/>
    </location>
</feature>
<comment type="catalytic activity">
    <reaction evidence="1">
        <text>[protein]-peptidylproline (omega=180) = [protein]-peptidylproline (omega=0)</text>
        <dbReference type="Rhea" id="RHEA:16237"/>
        <dbReference type="Rhea" id="RHEA-COMP:10747"/>
        <dbReference type="Rhea" id="RHEA-COMP:10748"/>
        <dbReference type="ChEBI" id="CHEBI:83833"/>
        <dbReference type="ChEBI" id="CHEBI:83834"/>
        <dbReference type="EC" id="5.2.1.8"/>
    </reaction>
</comment>
<dbReference type="SUPFAM" id="SSF54534">
    <property type="entry name" value="FKBP-like"/>
    <property type="match status" value="1"/>
</dbReference>
<reference evidence="10" key="1">
    <citation type="submission" date="2015-11" db="EMBL/GenBank/DDBJ databases">
        <authorList>
            <person name="Seth-Smith H.M.B."/>
        </authorList>
    </citation>
    <scope>NUCLEOTIDE SEQUENCE [LARGE SCALE GENOMIC DNA]</scope>
    <source>
        <strain evidence="10">2013Ark11</strain>
    </source>
</reference>
<evidence type="ECO:0000259" key="8">
    <source>
        <dbReference type="PROSITE" id="PS50198"/>
    </source>
</evidence>
<dbReference type="PROSITE" id="PS50198">
    <property type="entry name" value="PPIC_PPIASE_2"/>
    <property type="match status" value="1"/>
</dbReference>
<evidence type="ECO:0000256" key="4">
    <source>
        <dbReference type="ARBA" id="ARBA00023110"/>
    </source>
</evidence>
<dbReference type="Gene3D" id="3.10.50.40">
    <property type="match status" value="1"/>
</dbReference>
<dbReference type="PANTHER" id="PTHR47245:SF2">
    <property type="entry name" value="PEPTIDYL-PROLYL CIS-TRANS ISOMERASE HP_0175-RELATED"/>
    <property type="match status" value="1"/>
</dbReference>
<evidence type="ECO:0000313" key="9">
    <source>
        <dbReference type="EMBL" id="CUT17909.1"/>
    </source>
</evidence>
<keyword evidence="5 6" id="KW-0413">Isomerase</keyword>
<accession>A0A0S4M2A8</accession>